<evidence type="ECO:0000256" key="4">
    <source>
        <dbReference type="ARBA" id="ARBA00048462"/>
    </source>
</evidence>
<dbReference type="Pfam" id="PF21124">
    <property type="entry name" value="VinK_C"/>
    <property type="match status" value="1"/>
</dbReference>
<dbReference type="SUPFAM" id="SSF52151">
    <property type="entry name" value="FabD/lysophospholipase-like"/>
    <property type="match status" value="1"/>
</dbReference>
<keyword evidence="3" id="KW-0012">Acyltransferase</keyword>
<feature type="domain" description="Malonyl-CoA:ACP transacylase (MAT)" evidence="5">
    <location>
        <begin position="6"/>
        <end position="286"/>
    </location>
</feature>
<dbReference type="InterPro" id="IPR014043">
    <property type="entry name" value="Acyl_transferase_dom"/>
</dbReference>
<dbReference type="PANTHER" id="PTHR42681">
    <property type="entry name" value="MALONYL-COA-ACYL CARRIER PROTEIN TRANSACYLASE, MITOCHONDRIAL"/>
    <property type="match status" value="1"/>
</dbReference>
<sequence>MTTAIVFPGLAPSTYETVKDFVEENPYARRRFAEADEVLGFSLIEAFKNAQEEDWEINECAFLVNTVALADYAVDHFSLDPAYCVGSSFGATAGAVFTGSITFREALWLSYQSTVREKAYADKNLKGYQSDFIYRYPLEKARKLVQEYAQKGEWLEIASYLSDDLMAVCGKEHVIQEVKKRVRQEKGISLFTMNRLIHCSELKEIREQLDREVHSQVTFGPARIPMISDIDGSIFDQPHTIKTTLLDEYDRAIRLDLAIETMKQTGIEKVHIIGPRNIFGPLMRDAFDVQLISPENVQKAIKKSG</sequence>
<accession>A0A7D3XIF7</accession>
<dbReference type="SMART" id="SM00827">
    <property type="entry name" value="PKS_AT"/>
    <property type="match status" value="1"/>
</dbReference>
<evidence type="ECO:0000256" key="2">
    <source>
        <dbReference type="ARBA" id="ARBA00022679"/>
    </source>
</evidence>
<gene>
    <name evidence="6" type="ORF">GXN76_08350</name>
</gene>
<name>A0A7D3XIF7_9BACL</name>
<dbReference type="InterPro" id="IPR049416">
    <property type="entry name" value="VinK-like_small"/>
</dbReference>
<evidence type="ECO:0000259" key="5">
    <source>
        <dbReference type="SMART" id="SM00827"/>
    </source>
</evidence>
<keyword evidence="2" id="KW-0808">Transferase</keyword>
<evidence type="ECO:0000256" key="3">
    <source>
        <dbReference type="ARBA" id="ARBA00023315"/>
    </source>
</evidence>
<evidence type="ECO:0000313" key="7">
    <source>
        <dbReference type="Proteomes" id="UP000503088"/>
    </source>
</evidence>
<comment type="catalytic activity">
    <reaction evidence="4">
        <text>holo-[ACP] + malonyl-CoA = malonyl-[ACP] + CoA</text>
        <dbReference type="Rhea" id="RHEA:41792"/>
        <dbReference type="Rhea" id="RHEA-COMP:9623"/>
        <dbReference type="Rhea" id="RHEA-COMP:9685"/>
        <dbReference type="ChEBI" id="CHEBI:57287"/>
        <dbReference type="ChEBI" id="CHEBI:57384"/>
        <dbReference type="ChEBI" id="CHEBI:64479"/>
        <dbReference type="ChEBI" id="CHEBI:78449"/>
        <dbReference type="EC" id="2.3.1.39"/>
    </reaction>
</comment>
<evidence type="ECO:0000256" key="1">
    <source>
        <dbReference type="ARBA" id="ARBA00013258"/>
    </source>
</evidence>
<dbReference type="PANTHER" id="PTHR42681:SF1">
    <property type="entry name" value="MALONYL-COA-ACYL CARRIER PROTEIN TRANSACYLASE, MITOCHONDRIAL"/>
    <property type="match status" value="1"/>
</dbReference>
<organism evidence="6 7">
    <name type="scientific">Kroppenstedtia pulmonis</name>
    <dbReference type="NCBI Taxonomy" id="1380685"/>
    <lineage>
        <taxon>Bacteria</taxon>
        <taxon>Bacillati</taxon>
        <taxon>Bacillota</taxon>
        <taxon>Bacilli</taxon>
        <taxon>Bacillales</taxon>
        <taxon>Thermoactinomycetaceae</taxon>
        <taxon>Kroppenstedtia</taxon>
    </lineage>
</organism>
<dbReference type="InterPro" id="IPR050858">
    <property type="entry name" value="Mal-CoA-ACP_Trans/PKS_FabD"/>
</dbReference>
<reference evidence="6 7" key="1">
    <citation type="submission" date="2020-01" db="EMBL/GenBank/DDBJ databases">
        <authorList>
            <person name="Gulvik C.A."/>
            <person name="Batra D.G."/>
        </authorList>
    </citation>
    <scope>NUCLEOTIDE SEQUENCE [LARGE SCALE GENOMIC DNA]</scope>
    <source>
        <strain evidence="6 7">W9323</strain>
    </source>
</reference>
<dbReference type="AlphaFoldDB" id="A0A7D3XIF7"/>
<dbReference type="Proteomes" id="UP000503088">
    <property type="component" value="Chromosome"/>
</dbReference>
<dbReference type="Gene3D" id="3.30.70.250">
    <property type="entry name" value="Malonyl-CoA ACP transacylase, ACP-binding"/>
    <property type="match status" value="1"/>
</dbReference>
<dbReference type="GO" id="GO:0004314">
    <property type="term" value="F:[acyl-carrier-protein] S-malonyltransferase activity"/>
    <property type="evidence" value="ECO:0007669"/>
    <property type="project" value="UniProtKB-EC"/>
</dbReference>
<dbReference type="EC" id="2.3.1.39" evidence="1"/>
<dbReference type="InterPro" id="IPR001227">
    <property type="entry name" value="Ac_transferase_dom_sf"/>
</dbReference>
<dbReference type="InterPro" id="IPR016035">
    <property type="entry name" value="Acyl_Trfase/lysoPLipase"/>
</dbReference>
<keyword evidence="7" id="KW-1185">Reference proteome</keyword>
<dbReference type="Gene3D" id="3.40.366.10">
    <property type="entry name" value="Malonyl-Coenzyme A Acyl Carrier Protein, domain 2"/>
    <property type="match status" value="1"/>
</dbReference>
<dbReference type="GO" id="GO:0006633">
    <property type="term" value="P:fatty acid biosynthetic process"/>
    <property type="evidence" value="ECO:0007669"/>
    <property type="project" value="TreeGrafter"/>
</dbReference>
<proteinExistence type="predicted"/>
<dbReference type="RefSeq" id="WP_173222216.1">
    <property type="nucleotide sequence ID" value="NZ_CP048104.1"/>
</dbReference>
<dbReference type="KEGG" id="kpul:GXN76_08350"/>
<protein>
    <recommendedName>
        <fullName evidence="1">[acyl-carrier-protein] S-malonyltransferase</fullName>
        <ecNumber evidence="1">2.3.1.39</ecNumber>
    </recommendedName>
</protein>
<evidence type="ECO:0000313" key="6">
    <source>
        <dbReference type="EMBL" id="QKG84484.1"/>
    </source>
</evidence>
<dbReference type="EMBL" id="CP048104">
    <property type="protein sequence ID" value="QKG84484.1"/>
    <property type="molecule type" value="Genomic_DNA"/>
</dbReference>